<gene>
    <name evidence="2" type="ORF">Ga0074812_14024</name>
</gene>
<feature type="domain" description="ABM" evidence="1">
    <location>
        <begin position="2"/>
        <end position="91"/>
    </location>
</feature>
<dbReference type="InterPro" id="IPR050744">
    <property type="entry name" value="AI-2_Isomerase_LsrG"/>
</dbReference>
<organism evidence="2 3">
    <name type="scientific">Parafrankia irregularis</name>
    <dbReference type="NCBI Taxonomy" id="795642"/>
    <lineage>
        <taxon>Bacteria</taxon>
        <taxon>Bacillati</taxon>
        <taxon>Actinomycetota</taxon>
        <taxon>Actinomycetes</taxon>
        <taxon>Frankiales</taxon>
        <taxon>Frankiaceae</taxon>
        <taxon>Parafrankia</taxon>
    </lineage>
</organism>
<dbReference type="RefSeq" id="WP_091285357.1">
    <property type="nucleotide sequence ID" value="NZ_FAOZ01000040.1"/>
</dbReference>
<dbReference type="InterPro" id="IPR007138">
    <property type="entry name" value="ABM_dom"/>
</dbReference>
<name>A0A0S4QXU4_9ACTN</name>
<dbReference type="EMBL" id="FAOZ01000040">
    <property type="protein sequence ID" value="CUU60448.1"/>
    <property type="molecule type" value="Genomic_DNA"/>
</dbReference>
<dbReference type="AlphaFoldDB" id="A0A0S4QXU4"/>
<keyword evidence="3" id="KW-1185">Reference proteome</keyword>
<keyword evidence="2" id="KW-0560">Oxidoreductase</keyword>
<protein>
    <submittedName>
        <fullName evidence="2">Quinol monooxygenase YgiN</fullName>
    </submittedName>
</protein>
<accession>A0A0S4QXU4</accession>
<keyword evidence="2" id="KW-0503">Monooxygenase</keyword>
<dbReference type="Proteomes" id="UP000198802">
    <property type="component" value="Unassembled WGS sequence"/>
</dbReference>
<dbReference type="InterPro" id="IPR011008">
    <property type="entry name" value="Dimeric_a/b-barrel"/>
</dbReference>
<proteinExistence type="predicted"/>
<dbReference type="PANTHER" id="PTHR33336">
    <property type="entry name" value="QUINOL MONOOXYGENASE YGIN-RELATED"/>
    <property type="match status" value="1"/>
</dbReference>
<sequence length="105" mass="11591">MFGLVVRFSLRPGGAEGFDRLVARTLPLIVSSEPGTLLYLTHTVDGDPDARIFYEVYQDRAAFDEHERQDHVRAFLAAREEFLSGPPRVEFVTVADGKGMPAGAP</sequence>
<evidence type="ECO:0000259" key="1">
    <source>
        <dbReference type="PROSITE" id="PS51725"/>
    </source>
</evidence>
<dbReference type="Gene3D" id="3.30.70.100">
    <property type="match status" value="1"/>
</dbReference>
<dbReference type="GO" id="GO:0004497">
    <property type="term" value="F:monooxygenase activity"/>
    <property type="evidence" value="ECO:0007669"/>
    <property type="project" value="UniProtKB-KW"/>
</dbReference>
<dbReference type="PROSITE" id="PS51725">
    <property type="entry name" value="ABM"/>
    <property type="match status" value="1"/>
</dbReference>
<dbReference type="Pfam" id="PF03992">
    <property type="entry name" value="ABM"/>
    <property type="match status" value="1"/>
</dbReference>
<dbReference type="PANTHER" id="PTHR33336:SF15">
    <property type="entry name" value="ABM DOMAIN-CONTAINING PROTEIN"/>
    <property type="match status" value="1"/>
</dbReference>
<dbReference type="SUPFAM" id="SSF54909">
    <property type="entry name" value="Dimeric alpha+beta barrel"/>
    <property type="match status" value="1"/>
</dbReference>
<reference evidence="3" key="1">
    <citation type="submission" date="2015-11" db="EMBL/GenBank/DDBJ databases">
        <authorList>
            <person name="Varghese N."/>
        </authorList>
    </citation>
    <scope>NUCLEOTIDE SEQUENCE [LARGE SCALE GENOMIC DNA]</scope>
    <source>
        <strain evidence="3">DSM 45899</strain>
    </source>
</reference>
<evidence type="ECO:0000313" key="2">
    <source>
        <dbReference type="EMBL" id="CUU60448.1"/>
    </source>
</evidence>
<evidence type="ECO:0000313" key="3">
    <source>
        <dbReference type="Proteomes" id="UP000198802"/>
    </source>
</evidence>